<dbReference type="InterPro" id="IPR003594">
    <property type="entry name" value="HATPase_dom"/>
</dbReference>
<keyword evidence="4" id="KW-1185">Reference proteome</keyword>
<dbReference type="PANTHER" id="PTHR35526:SF3">
    <property type="entry name" value="ANTI-SIGMA-F FACTOR RSBW"/>
    <property type="match status" value="1"/>
</dbReference>
<organism evidence="3 4">
    <name type="scientific">Actinacidiphila acididurans</name>
    <dbReference type="NCBI Taxonomy" id="2784346"/>
    <lineage>
        <taxon>Bacteria</taxon>
        <taxon>Bacillati</taxon>
        <taxon>Actinomycetota</taxon>
        <taxon>Actinomycetes</taxon>
        <taxon>Kitasatosporales</taxon>
        <taxon>Streptomycetaceae</taxon>
        <taxon>Actinacidiphila</taxon>
    </lineage>
</organism>
<dbReference type="CDD" id="cd16936">
    <property type="entry name" value="HATPase_RsbW-like"/>
    <property type="match status" value="1"/>
</dbReference>
<name>A0ABS2U0I3_9ACTN</name>
<dbReference type="Proteomes" id="UP000749040">
    <property type="component" value="Unassembled WGS sequence"/>
</dbReference>
<dbReference type="EMBL" id="JADKYB010000020">
    <property type="protein sequence ID" value="MBM9508842.1"/>
    <property type="molecule type" value="Genomic_DNA"/>
</dbReference>
<keyword evidence="3" id="KW-0067">ATP-binding</keyword>
<evidence type="ECO:0000313" key="3">
    <source>
        <dbReference type="EMBL" id="MBM9508842.1"/>
    </source>
</evidence>
<gene>
    <name evidence="3" type="ORF">ITX44_30680</name>
</gene>
<proteinExistence type="predicted"/>
<reference evidence="3 4" key="1">
    <citation type="submission" date="2021-01" db="EMBL/GenBank/DDBJ databases">
        <title>Streptomyces acididurans sp. nov., isolated from a peat swamp forest soil.</title>
        <authorList>
            <person name="Chantavorakit T."/>
            <person name="Duangmal K."/>
        </authorList>
    </citation>
    <scope>NUCLEOTIDE SEQUENCE [LARGE SCALE GENOMIC DNA]</scope>
    <source>
        <strain evidence="3 4">KK5PA1</strain>
    </source>
</reference>
<dbReference type="SUPFAM" id="SSF55874">
    <property type="entry name" value="ATPase domain of HSP90 chaperone/DNA topoisomerase II/histidine kinase"/>
    <property type="match status" value="1"/>
</dbReference>
<dbReference type="InterPro" id="IPR036890">
    <property type="entry name" value="HATPase_C_sf"/>
</dbReference>
<dbReference type="Gene3D" id="3.30.565.10">
    <property type="entry name" value="Histidine kinase-like ATPase, C-terminal domain"/>
    <property type="match status" value="1"/>
</dbReference>
<dbReference type="GO" id="GO:0005524">
    <property type="term" value="F:ATP binding"/>
    <property type="evidence" value="ECO:0007669"/>
    <property type="project" value="UniProtKB-KW"/>
</dbReference>
<keyword evidence="3" id="KW-0547">Nucleotide-binding</keyword>
<evidence type="ECO:0000313" key="4">
    <source>
        <dbReference type="Proteomes" id="UP000749040"/>
    </source>
</evidence>
<evidence type="ECO:0000259" key="2">
    <source>
        <dbReference type="Pfam" id="PF13581"/>
    </source>
</evidence>
<protein>
    <submittedName>
        <fullName evidence="3">ATP-binding protein</fullName>
    </submittedName>
</protein>
<evidence type="ECO:0000256" key="1">
    <source>
        <dbReference type="ARBA" id="ARBA00022527"/>
    </source>
</evidence>
<dbReference type="InterPro" id="IPR050267">
    <property type="entry name" value="Anti-sigma-factor_SerPK"/>
</dbReference>
<dbReference type="Pfam" id="PF13581">
    <property type="entry name" value="HATPase_c_2"/>
    <property type="match status" value="1"/>
</dbReference>
<feature type="domain" description="Histidine kinase/HSP90-like ATPase" evidence="2">
    <location>
        <begin position="23"/>
        <end position="119"/>
    </location>
</feature>
<keyword evidence="1" id="KW-0808">Transferase</keyword>
<comment type="caution">
    <text evidence="3">The sequence shown here is derived from an EMBL/GenBank/DDBJ whole genome shotgun (WGS) entry which is preliminary data.</text>
</comment>
<keyword evidence="1" id="KW-0418">Kinase</keyword>
<keyword evidence="1" id="KW-0723">Serine/threonine-protein kinase</keyword>
<dbReference type="PANTHER" id="PTHR35526">
    <property type="entry name" value="ANTI-SIGMA-F FACTOR RSBW-RELATED"/>
    <property type="match status" value="1"/>
</dbReference>
<sequence length="141" mass="15081">MSTPVAPRDAEPRDVEWWLACHPRSAGRARGRVRGQAEAWGVPEDVAETAVLLVSELVTNAVRHSRVAGRYILARCVLREDALRVEVGDAGDGVPVVRAAGDEAEGGRGLALVDALAAKWGTEPRAYGIGKTVWFELALGE</sequence>
<accession>A0ABS2U0I3</accession>